<dbReference type="PANTHER" id="PTHR35867:SF1">
    <property type="entry name" value="PROTEIN RSEC"/>
    <property type="match status" value="1"/>
</dbReference>
<feature type="transmembrane region" description="Helical" evidence="1">
    <location>
        <begin position="86"/>
        <end position="106"/>
    </location>
</feature>
<accession>A0A1N6F4D0</accession>
<dbReference type="STRING" id="364032.SAMN05443662_0913"/>
<dbReference type="InterPro" id="IPR007359">
    <property type="entry name" value="SigmaE_reg_RseC_MucC"/>
</dbReference>
<dbReference type="Pfam" id="PF04246">
    <property type="entry name" value="RseC_MucC"/>
    <property type="match status" value="1"/>
</dbReference>
<reference evidence="2 3" key="1">
    <citation type="submission" date="2016-11" db="EMBL/GenBank/DDBJ databases">
        <authorList>
            <person name="Jaros S."/>
            <person name="Januszkiewicz K."/>
            <person name="Wedrychowicz H."/>
        </authorList>
    </citation>
    <scope>NUCLEOTIDE SEQUENCE [LARGE SCALE GENOMIC DNA]</scope>
    <source>
        <strain evidence="2 3">DSM 17737</strain>
    </source>
</reference>
<dbReference type="RefSeq" id="WP_159432262.1">
    <property type="nucleotide sequence ID" value="NZ_FSRE01000002.1"/>
</dbReference>
<dbReference type="EMBL" id="FSRE01000002">
    <property type="protein sequence ID" value="SIN90133.1"/>
    <property type="molecule type" value="Genomic_DNA"/>
</dbReference>
<name>A0A1N6F4D0_9GAMM</name>
<dbReference type="PIRSF" id="PIRSF004923">
    <property type="entry name" value="RseC"/>
    <property type="match status" value="1"/>
</dbReference>
<sequence>MDAIDAAMQTSIGRVVRADAQWVWVETQRESGCSSCAAKGVCGSSVLETLFSNRHVPIRLPNTHNAQTGDMVELALPESALLRQSLWAYGVPLLGFIVGAMAGQALDAELGAIVGSMLGLAGGFGLTRRFAAIQKPHIMKVYKGVRL</sequence>
<evidence type="ECO:0000313" key="2">
    <source>
        <dbReference type="EMBL" id="SIN90133.1"/>
    </source>
</evidence>
<dbReference type="OrthoDB" id="9795854at2"/>
<evidence type="ECO:0000256" key="1">
    <source>
        <dbReference type="SAM" id="Phobius"/>
    </source>
</evidence>
<dbReference type="InterPro" id="IPR026268">
    <property type="entry name" value="RseC"/>
</dbReference>
<keyword evidence="1" id="KW-1133">Transmembrane helix</keyword>
<organism evidence="2 3">
    <name type="scientific">Sulfurivirga caldicuralii</name>
    <dbReference type="NCBI Taxonomy" id="364032"/>
    <lineage>
        <taxon>Bacteria</taxon>
        <taxon>Pseudomonadati</taxon>
        <taxon>Pseudomonadota</taxon>
        <taxon>Gammaproteobacteria</taxon>
        <taxon>Thiotrichales</taxon>
        <taxon>Piscirickettsiaceae</taxon>
        <taxon>Sulfurivirga</taxon>
    </lineage>
</organism>
<dbReference type="AlphaFoldDB" id="A0A1N6F4D0"/>
<keyword evidence="3" id="KW-1185">Reference proteome</keyword>
<protein>
    <submittedName>
        <fullName evidence="2">Positive regulator of sigma(E), RseC/MucC</fullName>
    </submittedName>
</protein>
<feature type="transmembrane region" description="Helical" evidence="1">
    <location>
        <begin position="112"/>
        <end position="131"/>
    </location>
</feature>
<keyword evidence="1" id="KW-0812">Transmembrane</keyword>
<gene>
    <name evidence="2" type="ORF">SAMN05443662_0913</name>
</gene>
<proteinExistence type="predicted"/>
<dbReference type="Proteomes" id="UP000198461">
    <property type="component" value="Unassembled WGS sequence"/>
</dbReference>
<evidence type="ECO:0000313" key="3">
    <source>
        <dbReference type="Proteomes" id="UP000198461"/>
    </source>
</evidence>
<keyword evidence="1" id="KW-0472">Membrane</keyword>
<dbReference type="PANTHER" id="PTHR35867">
    <property type="entry name" value="PROTEIN RSEC"/>
    <property type="match status" value="1"/>
</dbReference>